<sequence length="254" mass="28167">MSASSAEVPDLGAYTSHTQPGAHDDEDDEVFAELEREVEALNEADADEAAHITGNSSGRSTDGDLSKAFQEYRAQRLAEIHTEVAARAGADASDPDSGKYKEVRDEKELLSMSVREPNVVIHFAKPEFRRCRILDRHLEHMARQHPSTLFLKADVERTPFLVNKLEIRVLPCLFVFKNGVCKDKLIGFQEFGNSDVFTTAALEWRLGQTGKHKRTGPPHTTGVIVPQQKPNNPILGFGVPQSSQNAMASDDDWD</sequence>
<dbReference type="EMBL" id="AAYY01000013">
    <property type="protein sequence ID" value="EDP42127.1"/>
    <property type="molecule type" value="Genomic_DNA"/>
</dbReference>
<dbReference type="Proteomes" id="UP000008837">
    <property type="component" value="Unassembled WGS sequence"/>
</dbReference>
<dbReference type="InterPro" id="IPR013766">
    <property type="entry name" value="Thioredoxin_domain"/>
</dbReference>
<dbReference type="Gene3D" id="3.40.30.10">
    <property type="entry name" value="Glutaredoxin"/>
    <property type="match status" value="1"/>
</dbReference>
<evidence type="ECO:0000313" key="3">
    <source>
        <dbReference type="EMBL" id="EDP42127.1"/>
    </source>
</evidence>
<dbReference type="GeneID" id="5853648"/>
<dbReference type="FunCoup" id="A8Q8Z5">
    <property type="interactions" value="607"/>
</dbReference>
<dbReference type="VEuPathDB" id="FungiDB:MGL_3376"/>
<dbReference type="InterPro" id="IPR036249">
    <property type="entry name" value="Thioredoxin-like_sf"/>
</dbReference>
<dbReference type="OrthoDB" id="10012223at2759"/>
<dbReference type="STRING" id="425265.A8Q8Z5"/>
<name>A8Q8Z5_MALGO</name>
<organism evidence="3 4">
    <name type="scientific">Malassezia globosa (strain ATCC MYA-4612 / CBS 7966)</name>
    <name type="common">Dandruff-associated fungus</name>
    <dbReference type="NCBI Taxonomy" id="425265"/>
    <lineage>
        <taxon>Eukaryota</taxon>
        <taxon>Fungi</taxon>
        <taxon>Dikarya</taxon>
        <taxon>Basidiomycota</taxon>
        <taxon>Ustilaginomycotina</taxon>
        <taxon>Malasseziomycetes</taxon>
        <taxon>Malasseziales</taxon>
        <taxon>Malasseziaceae</taxon>
        <taxon>Malassezia</taxon>
    </lineage>
</organism>
<feature type="region of interest" description="Disordered" evidence="1">
    <location>
        <begin position="41"/>
        <end position="67"/>
    </location>
</feature>
<evidence type="ECO:0000259" key="2">
    <source>
        <dbReference type="Pfam" id="PF00085"/>
    </source>
</evidence>
<dbReference type="Pfam" id="PF00085">
    <property type="entry name" value="Thioredoxin"/>
    <property type="match status" value="1"/>
</dbReference>
<keyword evidence="4" id="KW-1185">Reference proteome</keyword>
<evidence type="ECO:0000313" key="4">
    <source>
        <dbReference type="Proteomes" id="UP000008837"/>
    </source>
</evidence>
<dbReference type="CDD" id="cd02989">
    <property type="entry name" value="Phd_like_TxnDC9"/>
    <property type="match status" value="1"/>
</dbReference>
<accession>A8Q8Z5</accession>
<dbReference type="PANTHER" id="PTHR21148">
    <property type="entry name" value="THIOREDOXIN DOMAIN-CONTAINING PROTEIN 9"/>
    <property type="match status" value="1"/>
</dbReference>
<protein>
    <recommendedName>
        <fullName evidence="2">Thioredoxin domain-containing protein</fullName>
    </recommendedName>
</protein>
<dbReference type="AlphaFoldDB" id="A8Q8Z5"/>
<proteinExistence type="predicted"/>
<evidence type="ECO:0000256" key="1">
    <source>
        <dbReference type="SAM" id="MobiDB-lite"/>
    </source>
</evidence>
<reference evidence="3 4" key="1">
    <citation type="journal article" date="2007" name="Proc. Natl. Acad. Sci. U.S.A.">
        <title>Dandruff-associated Malassezia genomes reveal convergent and divergent virulence traits shared with plant and human fungal pathogens.</title>
        <authorList>
            <person name="Xu J."/>
            <person name="Saunders C.W."/>
            <person name="Hu P."/>
            <person name="Grant R.A."/>
            <person name="Boekhout T."/>
            <person name="Kuramae E.E."/>
            <person name="Kronstad J.W."/>
            <person name="Deangelis Y.M."/>
            <person name="Reeder N.L."/>
            <person name="Johnstone K.R."/>
            <person name="Leland M."/>
            <person name="Fieno A.M."/>
            <person name="Begley W.M."/>
            <person name="Sun Y."/>
            <person name="Lacey M.P."/>
            <person name="Chaudhary T."/>
            <person name="Keough T."/>
            <person name="Chu L."/>
            <person name="Sears R."/>
            <person name="Yuan B."/>
            <person name="Dawson T.L.Jr."/>
        </authorList>
    </citation>
    <scope>NUCLEOTIDE SEQUENCE [LARGE SCALE GENOMIC DNA]</scope>
    <source>
        <strain evidence="4">ATCC MYA-4612 / CBS 7966</strain>
    </source>
</reference>
<dbReference type="RefSeq" id="XP_001729341.1">
    <property type="nucleotide sequence ID" value="XM_001729289.1"/>
</dbReference>
<gene>
    <name evidence="3" type="ORF">MGL_3376</name>
</gene>
<dbReference type="InParanoid" id="A8Q8Z5"/>
<dbReference type="SUPFAM" id="SSF52833">
    <property type="entry name" value="Thioredoxin-like"/>
    <property type="match status" value="1"/>
</dbReference>
<comment type="caution">
    <text evidence="3">The sequence shown here is derived from an EMBL/GenBank/DDBJ whole genome shotgun (WGS) entry which is preliminary data.</text>
</comment>
<dbReference type="KEGG" id="mgl:MGL_3376"/>
<feature type="region of interest" description="Disordered" evidence="1">
    <location>
        <begin position="1"/>
        <end position="29"/>
    </location>
</feature>
<feature type="domain" description="Thioredoxin" evidence="2">
    <location>
        <begin position="116"/>
        <end position="188"/>
    </location>
</feature>
<dbReference type="OMA" id="NHNTHIN"/>